<proteinExistence type="predicted"/>
<protein>
    <submittedName>
        <fullName evidence="2">Uncharacterized protein</fullName>
    </submittedName>
</protein>
<name>A0A239AXG6_9BACT</name>
<dbReference type="RefSeq" id="WP_179225602.1">
    <property type="nucleotide sequence ID" value="NZ_FZNS01000016.1"/>
</dbReference>
<keyword evidence="1" id="KW-0472">Membrane</keyword>
<dbReference type="AlphaFoldDB" id="A0A239AXG6"/>
<feature type="transmembrane region" description="Helical" evidence="1">
    <location>
        <begin position="12"/>
        <end position="35"/>
    </location>
</feature>
<keyword evidence="1" id="KW-0812">Transmembrane</keyword>
<accession>A0A239AXG6</accession>
<evidence type="ECO:0000313" key="2">
    <source>
        <dbReference type="EMBL" id="SNS00426.1"/>
    </source>
</evidence>
<evidence type="ECO:0000256" key="1">
    <source>
        <dbReference type="SAM" id="Phobius"/>
    </source>
</evidence>
<evidence type="ECO:0000313" key="3">
    <source>
        <dbReference type="Proteomes" id="UP000198310"/>
    </source>
</evidence>
<keyword evidence="1" id="KW-1133">Transmembrane helix</keyword>
<gene>
    <name evidence="2" type="ORF">SAMN06269173_11631</name>
</gene>
<keyword evidence="3" id="KW-1185">Reference proteome</keyword>
<dbReference type="EMBL" id="FZNS01000016">
    <property type="protein sequence ID" value="SNS00426.1"/>
    <property type="molecule type" value="Genomic_DNA"/>
</dbReference>
<sequence length="50" mass="5884">MDFSKALAHLPGALYFSFCVGLTTFLALYVYRFYLRPFFRWTKKKISPNG</sequence>
<dbReference type="Proteomes" id="UP000198310">
    <property type="component" value="Unassembled WGS sequence"/>
</dbReference>
<reference evidence="3" key="1">
    <citation type="submission" date="2017-06" db="EMBL/GenBank/DDBJ databases">
        <authorList>
            <person name="Varghese N."/>
            <person name="Submissions S."/>
        </authorList>
    </citation>
    <scope>NUCLEOTIDE SEQUENCE [LARGE SCALE GENOMIC DNA]</scope>
    <source>
        <strain evidence="3">DSM 28041</strain>
    </source>
</reference>
<organism evidence="2 3">
    <name type="scientific">Hymenobacter mucosus</name>
    <dbReference type="NCBI Taxonomy" id="1411120"/>
    <lineage>
        <taxon>Bacteria</taxon>
        <taxon>Pseudomonadati</taxon>
        <taxon>Bacteroidota</taxon>
        <taxon>Cytophagia</taxon>
        <taxon>Cytophagales</taxon>
        <taxon>Hymenobacteraceae</taxon>
        <taxon>Hymenobacter</taxon>
    </lineage>
</organism>